<dbReference type="EMBL" id="CP031088">
    <property type="protein sequence ID" value="AXF96464.1"/>
    <property type="molecule type" value="Genomic_DNA"/>
</dbReference>
<dbReference type="KEGG" id="sphh:SDAV_001497"/>
<dbReference type="AlphaFoldDB" id="A0A345DQH3"/>
<name>A0A345DQH3_9MOLU</name>
<protein>
    <submittedName>
        <fullName evidence="1">Uncharacterized protein</fullName>
    </submittedName>
</protein>
<sequence>MSQDNQGNVANNVKQETRVKRSFNDNQDEIEASLESIFTDTKILYASFRPILWTQIIIYRTIVQTKKSLLFFLLQRYFLK</sequence>
<organism evidence="1 2">
    <name type="scientific">Spiroplasma phoeniceum P40</name>
    <dbReference type="NCBI Taxonomy" id="1276259"/>
    <lineage>
        <taxon>Bacteria</taxon>
        <taxon>Bacillati</taxon>
        <taxon>Mycoplasmatota</taxon>
        <taxon>Mollicutes</taxon>
        <taxon>Entomoplasmatales</taxon>
        <taxon>Spiroplasmataceae</taxon>
        <taxon>Spiroplasma</taxon>
    </lineage>
</organism>
<dbReference type="Proteomes" id="UP000253689">
    <property type="component" value="Chromosome"/>
</dbReference>
<accession>A0A345DQH3</accession>
<evidence type="ECO:0000313" key="1">
    <source>
        <dbReference type="EMBL" id="AXF96464.1"/>
    </source>
</evidence>
<proteinExistence type="predicted"/>
<evidence type="ECO:0000313" key="2">
    <source>
        <dbReference type="Proteomes" id="UP000253689"/>
    </source>
</evidence>
<gene>
    <name evidence="1" type="ORF">SDAV_001497</name>
</gene>
<reference evidence="2" key="1">
    <citation type="submission" date="2018-07" db="EMBL/GenBank/DDBJ databases">
        <title>Complete Genome Sequence of Spiroplasma phoeniceum.</title>
        <authorList>
            <person name="Davis R.E."/>
            <person name="Shao J.Y."/>
            <person name="Zhao Y."/>
            <person name="Silver A."/>
            <person name="Stump z."/>
            <person name="Gasparich G."/>
        </authorList>
    </citation>
    <scope>NUCLEOTIDE SEQUENCE [LARGE SCALE GENOMIC DNA]</scope>
    <source>
        <strain evidence="2">P40</strain>
    </source>
</reference>
<keyword evidence="2" id="KW-1185">Reference proteome</keyword>